<dbReference type="InterPro" id="IPR003615">
    <property type="entry name" value="HNH_nuc"/>
</dbReference>
<keyword evidence="5" id="KW-1185">Reference proteome</keyword>
<evidence type="ECO:0000313" key="4">
    <source>
        <dbReference type="EnsemblFungi" id="MAPG_10918T0"/>
    </source>
</evidence>
<feature type="compositionally biased region" description="Low complexity" evidence="1">
    <location>
        <begin position="418"/>
        <end position="430"/>
    </location>
</feature>
<feature type="region of interest" description="Disordered" evidence="1">
    <location>
        <begin position="346"/>
        <end position="471"/>
    </location>
</feature>
<feature type="compositionally biased region" description="Basic and acidic residues" evidence="1">
    <location>
        <begin position="450"/>
        <end position="471"/>
    </location>
</feature>
<dbReference type="OrthoDB" id="2142759at2759"/>
<reference evidence="3" key="1">
    <citation type="submission" date="2010-05" db="EMBL/GenBank/DDBJ databases">
        <title>The Genome Sequence of Magnaporthe poae strain ATCC 64411.</title>
        <authorList>
            <consortium name="The Broad Institute Genome Sequencing Platform"/>
            <consortium name="Broad Institute Genome Sequencing Center for Infectious Disease"/>
            <person name="Ma L.-J."/>
            <person name="Dead R."/>
            <person name="Young S."/>
            <person name="Zeng Q."/>
            <person name="Koehrsen M."/>
            <person name="Alvarado L."/>
            <person name="Berlin A."/>
            <person name="Chapman S.B."/>
            <person name="Chen Z."/>
            <person name="Freedman E."/>
            <person name="Gellesch M."/>
            <person name="Goldberg J."/>
            <person name="Griggs A."/>
            <person name="Gujja S."/>
            <person name="Heilman E.R."/>
            <person name="Heiman D."/>
            <person name="Hepburn T."/>
            <person name="Howarth C."/>
            <person name="Jen D."/>
            <person name="Larson L."/>
            <person name="Mehta T."/>
            <person name="Neiman D."/>
            <person name="Pearson M."/>
            <person name="Roberts A."/>
            <person name="Saif S."/>
            <person name="Shea T."/>
            <person name="Shenoy N."/>
            <person name="Sisk P."/>
            <person name="Stolte C."/>
            <person name="Sykes S."/>
            <person name="Walk T."/>
            <person name="White J."/>
            <person name="Yandava C."/>
            <person name="Haas B."/>
            <person name="Nusbaum C."/>
            <person name="Birren B."/>
        </authorList>
    </citation>
    <scope>NUCLEOTIDE SEQUENCE</scope>
    <source>
        <strain evidence="3">ATCC 64411</strain>
    </source>
</reference>
<feature type="compositionally biased region" description="Acidic residues" evidence="1">
    <location>
        <begin position="363"/>
        <end position="385"/>
    </location>
</feature>
<dbReference type="eggNOG" id="ENOG502S5NF">
    <property type="taxonomic scope" value="Eukaryota"/>
</dbReference>
<sequence>MSLFAREALPPPALPIDHHGTYRTVSIRHPAYPDSAPDLLQLSATDGDDWNGLDFDIARAACSVVTTVPWDEGILAVRAGAGAAPPLSAVERPPDGILREREYYWCRRLADGSIDPSLRTDKYPVYASFHHWRFPHAALPEPWCSLALPPYTPALGVVPIAGKQAALNRDGSCRVSASVDACELAHLIPYNEKYWFTSNRMQQYVQNPRAHIPIDDEKNLILLRRDLHFLFDRNRFVFVPKSPPSQDSSPRLPPAIAVHVLEPLGSVQLVYTYHNRLTQQPLRGISPEMLFARFAWALFRGDNMPFFSAQQEFAVRIWDEATGCAKDVTLSGKEVAVSARIFDPAGSRSVSPKKRALSPQDSEALDESDPDWDGENEDDESDDIEQWTRGRRRFRGPEVVQMPRLIGNATEPPSLDGSFATTSSATSLASVGTVPGDSAQNAHPPNTMKRIHEEDDGNRGEERLAKRQQEL</sequence>
<reference evidence="4" key="4">
    <citation type="journal article" date="2015" name="G3 (Bethesda)">
        <title>Genome sequences of three phytopathogenic species of the Magnaporthaceae family of fungi.</title>
        <authorList>
            <person name="Okagaki L.H."/>
            <person name="Nunes C.C."/>
            <person name="Sailsbery J."/>
            <person name="Clay B."/>
            <person name="Brown D."/>
            <person name="John T."/>
            <person name="Oh Y."/>
            <person name="Young N."/>
            <person name="Fitzgerald M."/>
            <person name="Haas B.J."/>
            <person name="Zeng Q."/>
            <person name="Young S."/>
            <person name="Adiconis X."/>
            <person name="Fan L."/>
            <person name="Levin J.Z."/>
            <person name="Mitchell T.K."/>
            <person name="Okubara P.A."/>
            <person name="Farman M.L."/>
            <person name="Kohn L.M."/>
            <person name="Birren B."/>
            <person name="Ma L.-J."/>
            <person name="Dean R.A."/>
        </authorList>
    </citation>
    <scope>NUCLEOTIDE SEQUENCE</scope>
    <source>
        <strain evidence="4">ATCC 64411 / 73-15</strain>
    </source>
</reference>
<protein>
    <recommendedName>
        <fullName evidence="2">HNH nuclease domain-containing protein</fullName>
    </recommendedName>
</protein>
<reference evidence="5" key="2">
    <citation type="submission" date="2010-05" db="EMBL/GenBank/DDBJ databases">
        <title>The genome sequence of Magnaporthe poae strain ATCC 64411.</title>
        <authorList>
            <person name="Ma L.-J."/>
            <person name="Dead R."/>
            <person name="Young S."/>
            <person name="Zeng Q."/>
            <person name="Koehrsen M."/>
            <person name="Alvarado L."/>
            <person name="Berlin A."/>
            <person name="Chapman S.B."/>
            <person name="Chen Z."/>
            <person name="Freedman E."/>
            <person name="Gellesch M."/>
            <person name="Goldberg J."/>
            <person name="Griggs A."/>
            <person name="Gujja S."/>
            <person name="Heilman E.R."/>
            <person name="Heiman D."/>
            <person name="Hepburn T."/>
            <person name="Howarth C."/>
            <person name="Jen D."/>
            <person name="Larson L."/>
            <person name="Mehta T."/>
            <person name="Neiman D."/>
            <person name="Pearson M."/>
            <person name="Roberts A."/>
            <person name="Saif S."/>
            <person name="Shea T."/>
            <person name="Shenoy N."/>
            <person name="Sisk P."/>
            <person name="Stolte C."/>
            <person name="Sykes S."/>
            <person name="Walk T."/>
            <person name="White J."/>
            <person name="Yandava C."/>
            <person name="Haas B."/>
            <person name="Nusbaum C."/>
            <person name="Birren B."/>
        </authorList>
    </citation>
    <scope>NUCLEOTIDE SEQUENCE [LARGE SCALE GENOMIC DNA]</scope>
    <source>
        <strain evidence="5">ATCC 64411 / 73-15</strain>
    </source>
</reference>
<proteinExistence type="predicted"/>
<evidence type="ECO:0000313" key="3">
    <source>
        <dbReference type="EMBL" id="KLU91970.1"/>
    </source>
</evidence>
<feature type="domain" description="HNH nuclease" evidence="2">
    <location>
        <begin position="173"/>
        <end position="239"/>
    </location>
</feature>
<name>A0A0C4EDV7_MAGP6</name>
<gene>
    <name evidence="3" type="ORF">MAPG_10918</name>
</gene>
<evidence type="ECO:0000313" key="5">
    <source>
        <dbReference type="Proteomes" id="UP000011715"/>
    </source>
</evidence>
<dbReference type="EMBL" id="GL876978">
    <property type="protein sequence ID" value="KLU91970.1"/>
    <property type="molecule type" value="Genomic_DNA"/>
</dbReference>
<dbReference type="Proteomes" id="UP000011715">
    <property type="component" value="Unassembled WGS sequence"/>
</dbReference>
<dbReference type="EnsemblFungi" id="MAPG_10918T0">
    <property type="protein sequence ID" value="MAPG_10918T0"/>
    <property type="gene ID" value="MAPG_10918"/>
</dbReference>
<accession>A0A0C4EDV7</accession>
<dbReference type="Pfam" id="PF13391">
    <property type="entry name" value="HNH_2"/>
    <property type="match status" value="1"/>
</dbReference>
<evidence type="ECO:0000259" key="2">
    <source>
        <dbReference type="Pfam" id="PF13391"/>
    </source>
</evidence>
<dbReference type="OMA" id="NPRNAML"/>
<dbReference type="VEuPathDB" id="FungiDB:MAPG_10918"/>
<reference evidence="3" key="3">
    <citation type="submission" date="2011-03" db="EMBL/GenBank/DDBJ databases">
        <title>Annotation of Magnaporthe poae ATCC 64411.</title>
        <authorList>
            <person name="Ma L.-J."/>
            <person name="Dead R."/>
            <person name="Young S.K."/>
            <person name="Zeng Q."/>
            <person name="Gargeya S."/>
            <person name="Fitzgerald M."/>
            <person name="Haas B."/>
            <person name="Abouelleil A."/>
            <person name="Alvarado L."/>
            <person name="Arachchi H.M."/>
            <person name="Berlin A."/>
            <person name="Brown A."/>
            <person name="Chapman S.B."/>
            <person name="Chen Z."/>
            <person name="Dunbar C."/>
            <person name="Freedman E."/>
            <person name="Gearin G."/>
            <person name="Gellesch M."/>
            <person name="Goldberg J."/>
            <person name="Griggs A."/>
            <person name="Gujja S."/>
            <person name="Heiman D."/>
            <person name="Howarth C."/>
            <person name="Larson L."/>
            <person name="Lui A."/>
            <person name="MacDonald P.J.P."/>
            <person name="Mehta T."/>
            <person name="Montmayeur A."/>
            <person name="Murphy C."/>
            <person name="Neiman D."/>
            <person name="Pearson M."/>
            <person name="Priest M."/>
            <person name="Roberts A."/>
            <person name="Saif S."/>
            <person name="Shea T."/>
            <person name="Shenoy N."/>
            <person name="Sisk P."/>
            <person name="Stolte C."/>
            <person name="Sykes S."/>
            <person name="Yandava C."/>
            <person name="Wortman J."/>
            <person name="Nusbaum C."/>
            <person name="Birren B."/>
        </authorList>
    </citation>
    <scope>NUCLEOTIDE SEQUENCE</scope>
    <source>
        <strain evidence="3">ATCC 64411</strain>
    </source>
</reference>
<evidence type="ECO:0000256" key="1">
    <source>
        <dbReference type="SAM" id="MobiDB-lite"/>
    </source>
</evidence>
<reference evidence="4" key="5">
    <citation type="submission" date="2015-06" db="UniProtKB">
        <authorList>
            <consortium name="EnsemblFungi"/>
        </authorList>
    </citation>
    <scope>IDENTIFICATION</scope>
    <source>
        <strain evidence="4">ATCC 64411</strain>
    </source>
</reference>
<dbReference type="EMBL" id="ADBL01002686">
    <property type="status" value="NOT_ANNOTATED_CDS"/>
    <property type="molecule type" value="Genomic_DNA"/>
</dbReference>
<dbReference type="AlphaFoldDB" id="A0A0C4EDV7"/>
<organism evidence="4 5">
    <name type="scientific">Magnaporthiopsis poae (strain ATCC 64411 / 73-15)</name>
    <name type="common">Kentucky bluegrass fungus</name>
    <name type="synonym">Magnaporthe poae</name>
    <dbReference type="NCBI Taxonomy" id="644358"/>
    <lineage>
        <taxon>Eukaryota</taxon>
        <taxon>Fungi</taxon>
        <taxon>Dikarya</taxon>
        <taxon>Ascomycota</taxon>
        <taxon>Pezizomycotina</taxon>
        <taxon>Sordariomycetes</taxon>
        <taxon>Sordariomycetidae</taxon>
        <taxon>Magnaporthales</taxon>
        <taxon>Magnaporthaceae</taxon>
        <taxon>Magnaporthiopsis</taxon>
    </lineage>
</organism>